<dbReference type="KEGG" id="aram:KAR29_07340"/>
<gene>
    <name evidence="12 15" type="primary">cysS</name>
    <name evidence="15" type="ORF">KAR29_07340</name>
</gene>
<evidence type="ECO:0000256" key="11">
    <source>
        <dbReference type="ARBA" id="ARBA00023146"/>
    </source>
</evidence>
<evidence type="ECO:0000256" key="7">
    <source>
        <dbReference type="ARBA" id="ARBA00022741"/>
    </source>
</evidence>
<dbReference type="AlphaFoldDB" id="A0A9Q7A977"/>
<evidence type="ECO:0000256" key="2">
    <source>
        <dbReference type="ARBA" id="ARBA00005594"/>
    </source>
</evidence>
<evidence type="ECO:0000313" key="15">
    <source>
        <dbReference type="EMBL" id="QTX31218.1"/>
    </source>
</evidence>
<sequence length="469" mass="52748">MALSLYNDLTRQKEPFVPIRRGEVTFYVCGPTVYDYFHIGNARPFILFDVLRRYLEQSGYRVIYVQNFTDIDDKMINRAKDMGLSVDELAERFIAAYREDADALGIRRPTYSPRATHHIDDIIALVRSLVEKGHAYAVDGDVYFDVASFSAYGKLSQQSLDDLQAGARVDVDERKKHPLDFALWKAEKPGEPAWESPWGRGRPGWHIECSAMSTAMLGPTIDIHAGGSDLVFPHHENEIAQAEAATGKPFVRYWIHNGYLMIDQEKMSKSLGNFLTARAAREKYPPLAIRLFMLGAHYRSPISFSEEGLLQAKSAVERLNNCSRRLDEALRGATSPDPSPLAAEISQFRATFMEQMDDDFNTAGALGALFEAVRAVNSHIQDRKFPSREGLEAARRFFDEAEAVLGVVDPVDTSGDPDKERIEGLIAERRQARENRDFARADAIRDGLAEEGIVLEDGPQGTRWKRQDG</sequence>
<keyword evidence="8 12" id="KW-0862">Zinc</keyword>
<dbReference type="InterPro" id="IPR009080">
    <property type="entry name" value="tRNAsynth_Ia_anticodon-bd"/>
</dbReference>
<proteinExistence type="inferred from homology"/>
<keyword evidence="10 12" id="KW-0648">Protein biosynthesis</keyword>
<keyword evidence="9 12" id="KW-0067">ATP-binding</keyword>
<reference evidence="16" key="1">
    <citation type="submission" date="2021-04" db="EMBL/GenBank/DDBJ databases">
        <title>A novel Synergistetes isolate from a pyrite-forming mixed culture.</title>
        <authorList>
            <person name="Bunk B."/>
            <person name="Sproer C."/>
            <person name="Spring S."/>
            <person name="Pester M."/>
        </authorList>
    </citation>
    <scope>NUCLEOTIDE SEQUENCE [LARGE SCALE GENOMIC DNA]</scope>
    <source>
        <strain evidence="16">J.5.4.2-T.3.5.2</strain>
    </source>
</reference>
<evidence type="ECO:0000256" key="10">
    <source>
        <dbReference type="ARBA" id="ARBA00022917"/>
    </source>
</evidence>
<feature type="domain" description="Cysteinyl-tRNA synthetase class Ia DALR" evidence="14">
    <location>
        <begin position="351"/>
        <end position="415"/>
    </location>
</feature>
<dbReference type="InterPro" id="IPR014729">
    <property type="entry name" value="Rossmann-like_a/b/a_fold"/>
</dbReference>
<comment type="cofactor">
    <cofactor evidence="12">
        <name>Zn(2+)</name>
        <dbReference type="ChEBI" id="CHEBI:29105"/>
    </cofactor>
    <text evidence="12">Binds 1 zinc ion per subunit.</text>
</comment>
<dbReference type="Gene3D" id="3.40.50.620">
    <property type="entry name" value="HUPs"/>
    <property type="match status" value="1"/>
</dbReference>
<dbReference type="InterPro" id="IPR056411">
    <property type="entry name" value="CysS_C"/>
</dbReference>
<feature type="binding site" evidence="12">
    <location>
        <position position="209"/>
    </location>
    <ligand>
        <name>Zn(2+)</name>
        <dbReference type="ChEBI" id="CHEBI:29105"/>
    </ligand>
</feature>
<evidence type="ECO:0000256" key="3">
    <source>
        <dbReference type="ARBA" id="ARBA00011245"/>
    </source>
</evidence>
<dbReference type="InterPro" id="IPR015803">
    <property type="entry name" value="Cys-tRNA-ligase"/>
</dbReference>
<dbReference type="Gene3D" id="1.20.120.1910">
    <property type="entry name" value="Cysteine-tRNA ligase, C-terminal anti-codon recognition domain"/>
    <property type="match status" value="1"/>
</dbReference>
<dbReference type="Pfam" id="PF01406">
    <property type="entry name" value="tRNA-synt_1e"/>
    <property type="match status" value="1"/>
</dbReference>
<evidence type="ECO:0000256" key="13">
    <source>
        <dbReference type="SAM" id="MobiDB-lite"/>
    </source>
</evidence>
<keyword evidence="16" id="KW-1185">Reference proteome</keyword>
<keyword evidence="11 12" id="KW-0030">Aminoacyl-tRNA synthetase</keyword>
<dbReference type="InterPro" id="IPR024909">
    <property type="entry name" value="Cys-tRNA/MSH_ligase"/>
</dbReference>
<dbReference type="GO" id="GO:0008270">
    <property type="term" value="F:zinc ion binding"/>
    <property type="evidence" value="ECO:0007669"/>
    <property type="project" value="UniProtKB-UniRule"/>
</dbReference>
<accession>A0A9Q7A977</accession>
<dbReference type="CDD" id="cd00672">
    <property type="entry name" value="CysRS_core"/>
    <property type="match status" value="1"/>
</dbReference>
<dbReference type="GO" id="GO:0005829">
    <property type="term" value="C:cytosol"/>
    <property type="evidence" value="ECO:0007669"/>
    <property type="project" value="TreeGrafter"/>
</dbReference>
<dbReference type="Pfam" id="PF09190">
    <property type="entry name" value="DALR_2"/>
    <property type="match status" value="1"/>
</dbReference>
<feature type="short sequence motif" description="'HIGH' region" evidence="12">
    <location>
        <begin position="31"/>
        <end position="41"/>
    </location>
</feature>
<feature type="binding site" evidence="12">
    <location>
        <position position="29"/>
    </location>
    <ligand>
        <name>Zn(2+)</name>
        <dbReference type="ChEBI" id="CHEBI:29105"/>
    </ligand>
</feature>
<dbReference type="PANTHER" id="PTHR10890">
    <property type="entry name" value="CYSTEINYL-TRNA SYNTHETASE"/>
    <property type="match status" value="1"/>
</dbReference>
<dbReference type="EMBL" id="CP072943">
    <property type="protein sequence ID" value="QTX31218.1"/>
    <property type="molecule type" value="Genomic_DNA"/>
</dbReference>
<evidence type="ECO:0000256" key="4">
    <source>
        <dbReference type="ARBA" id="ARBA00022490"/>
    </source>
</evidence>
<keyword evidence="7 12" id="KW-0547">Nucleotide-binding</keyword>
<name>A0A9Q7A977_9BACT</name>
<evidence type="ECO:0000256" key="5">
    <source>
        <dbReference type="ARBA" id="ARBA00022598"/>
    </source>
</evidence>
<keyword evidence="5 12" id="KW-0436">Ligase</keyword>
<evidence type="ECO:0000256" key="1">
    <source>
        <dbReference type="ARBA" id="ARBA00004496"/>
    </source>
</evidence>
<dbReference type="GO" id="GO:0004817">
    <property type="term" value="F:cysteine-tRNA ligase activity"/>
    <property type="evidence" value="ECO:0007669"/>
    <property type="project" value="UniProtKB-UniRule"/>
</dbReference>
<feature type="binding site" evidence="12">
    <location>
        <position position="238"/>
    </location>
    <ligand>
        <name>Zn(2+)</name>
        <dbReference type="ChEBI" id="CHEBI:29105"/>
    </ligand>
</feature>
<organism evidence="15 16">
    <name type="scientific">Aminithiophilus ramosus</name>
    <dbReference type="NCBI Taxonomy" id="3029084"/>
    <lineage>
        <taxon>Bacteria</taxon>
        <taxon>Thermotogati</taxon>
        <taxon>Synergistota</taxon>
        <taxon>Synergistia</taxon>
        <taxon>Synergistales</taxon>
        <taxon>Aminithiophilaceae</taxon>
        <taxon>Aminithiophilus</taxon>
    </lineage>
</organism>
<dbReference type="InterPro" id="IPR015273">
    <property type="entry name" value="Cys-tRNA-synt_Ia_DALR"/>
</dbReference>
<evidence type="ECO:0000313" key="16">
    <source>
        <dbReference type="Proteomes" id="UP000671879"/>
    </source>
</evidence>
<feature type="region of interest" description="Disordered" evidence="13">
    <location>
        <begin position="449"/>
        <end position="469"/>
    </location>
</feature>
<evidence type="ECO:0000256" key="9">
    <source>
        <dbReference type="ARBA" id="ARBA00022840"/>
    </source>
</evidence>
<evidence type="ECO:0000256" key="12">
    <source>
        <dbReference type="HAMAP-Rule" id="MF_00041"/>
    </source>
</evidence>
<dbReference type="GO" id="GO:0005524">
    <property type="term" value="F:ATP binding"/>
    <property type="evidence" value="ECO:0007669"/>
    <property type="project" value="UniProtKB-UniRule"/>
</dbReference>
<dbReference type="SUPFAM" id="SSF52374">
    <property type="entry name" value="Nucleotidylyl transferase"/>
    <property type="match status" value="1"/>
</dbReference>
<comment type="subcellular location">
    <subcellularLocation>
        <location evidence="1 12">Cytoplasm</location>
    </subcellularLocation>
</comment>
<evidence type="ECO:0000259" key="14">
    <source>
        <dbReference type="SMART" id="SM00840"/>
    </source>
</evidence>
<dbReference type="SUPFAM" id="SSF47323">
    <property type="entry name" value="Anticodon-binding domain of a subclass of class I aminoacyl-tRNA synthetases"/>
    <property type="match status" value="1"/>
</dbReference>
<feature type="short sequence motif" description="'KMSKS' region" evidence="12">
    <location>
        <begin position="266"/>
        <end position="270"/>
    </location>
</feature>
<dbReference type="PRINTS" id="PR00983">
    <property type="entry name" value="TRNASYNTHCYS"/>
</dbReference>
<comment type="similarity">
    <text evidence="2 12">Belongs to the class-I aminoacyl-tRNA synthetase family.</text>
</comment>
<comment type="catalytic activity">
    <reaction evidence="12">
        <text>tRNA(Cys) + L-cysteine + ATP = L-cysteinyl-tRNA(Cys) + AMP + diphosphate</text>
        <dbReference type="Rhea" id="RHEA:17773"/>
        <dbReference type="Rhea" id="RHEA-COMP:9661"/>
        <dbReference type="Rhea" id="RHEA-COMP:9679"/>
        <dbReference type="ChEBI" id="CHEBI:30616"/>
        <dbReference type="ChEBI" id="CHEBI:33019"/>
        <dbReference type="ChEBI" id="CHEBI:35235"/>
        <dbReference type="ChEBI" id="CHEBI:78442"/>
        <dbReference type="ChEBI" id="CHEBI:78517"/>
        <dbReference type="ChEBI" id="CHEBI:456215"/>
        <dbReference type="EC" id="6.1.1.16"/>
    </reaction>
</comment>
<keyword evidence="6 12" id="KW-0479">Metal-binding</keyword>
<evidence type="ECO:0000256" key="8">
    <source>
        <dbReference type="ARBA" id="ARBA00022833"/>
    </source>
</evidence>
<dbReference type="Pfam" id="PF23493">
    <property type="entry name" value="CysS_C"/>
    <property type="match status" value="1"/>
</dbReference>
<protein>
    <recommendedName>
        <fullName evidence="12">Cysteine--tRNA ligase</fullName>
        <ecNumber evidence="12">6.1.1.16</ecNumber>
    </recommendedName>
    <alternativeName>
        <fullName evidence="12">Cysteinyl-tRNA synthetase</fullName>
        <shortName evidence="12">CysRS</shortName>
    </alternativeName>
</protein>
<dbReference type="EC" id="6.1.1.16" evidence="12"/>
<dbReference type="NCBIfam" id="TIGR00435">
    <property type="entry name" value="cysS"/>
    <property type="match status" value="1"/>
</dbReference>
<feature type="binding site" evidence="12">
    <location>
        <position position="269"/>
    </location>
    <ligand>
        <name>ATP</name>
        <dbReference type="ChEBI" id="CHEBI:30616"/>
    </ligand>
</feature>
<dbReference type="RefSeq" id="WP_274372363.1">
    <property type="nucleotide sequence ID" value="NZ_CP072943.1"/>
</dbReference>
<dbReference type="GO" id="GO:0006423">
    <property type="term" value="P:cysteinyl-tRNA aminoacylation"/>
    <property type="evidence" value="ECO:0007669"/>
    <property type="project" value="UniProtKB-UniRule"/>
</dbReference>
<comment type="subunit">
    <text evidence="3 12">Monomer.</text>
</comment>
<feature type="binding site" evidence="12">
    <location>
        <position position="234"/>
    </location>
    <ligand>
        <name>Zn(2+)</name>
        <dbReference type="ChEBI" id="CHEBI:29105"/>
    </ligand>
</feature>
<dbReference type="HAMAP" id="MF_00041">
    <property type="entry name" value="Cys_tRNA_synth"/>
    <property type="match status" value="1"/>
</dbReference>
<dbReference type="PANTHER" id="PTHR10890:SF3">
    <property type="entry name" value="CYSTEINE--TRNA LIGASE, CYTOPLASMIC"/>
    <property type="match status" value="1"/>
</dbReference>
<dbReference type="InterPro" id="IPR032678">
    <property type="entry name" value="tRNA-synt_1_cat_dom"/>
</dbReference>
<keyword evidence="4 12" id="KW-0963">Cytoplasm</keyword>
<dbReference type="Proteomes" id="UP000671879">
    <property type="component" value="Chromosome"/>
</dbReference>
<evidence type="ECO:0000256" key="6">
    <source>
        <dbReference type="ARBA" id="ARBA00022723"/>
    </source>
</evidence>
<dbReference type="SMART" id="SM00840">
    <property type="entry name" value="DALR_2"/>
    <property type="match status" value="1"/>
</dbReference>
<dbReference type="FunFam" id="3.40.50.620:FF:000009">
    <property type="entry name" value="Cysteine--tRNA ligase"/>
    <property type="match status" value="1"/>
</dbReference>